<organism evidence="10 11">
    <name type="scientific">Actinomadura fulvescens</name>
    <dbReference type="NCBI Taxonomy" id="46160"/>
    <lineage>
        <taxon>Bacteria</taxon>
        <taxon>Bacillati</taxon>
        <taxon>Actinomycetota</taxon>
        <taxon>Actinomycetes</taxon>
        <taxon>Streptosporangiales</taxon>
        <taxon>Thermomonosporaceae</taxon>
        <taxon>Actinomadura</taxon>
    </lineage>
</organism>
<feature type="region of interest" description="Disordered" evidence="7">
    <location>
        <begin position="469"/>
        <end position="493"/>
    </location>
</feature>
<comment type="caution">
    <text evidence="10">The sequence shown here is derived from an EMBL/GenBank/DDBJ whole genome shotgun (WGS) entry which is preliminary data.</text>
</comment>
<feature type="transmembrane region" description="Helical" evidence="8">
    <location>
        <begin position="204"/>
        <end position="221"/>
    </location>
</feature>
<keyword evidence="4 8" id="KW-0812">Transmembrane</keyword>
<evidence type="ECO:0000256" key="3">
    <source>
        <dbReference type="ARBA" id="ARBA00022475"/>
    </source>
</evidence>
<dbReference type="PANTHER" id="PTHR42718">
    <property type="entry name" value="MAJOR FACILITATOR SUPERFAMILY MULTIDRUG TRANSPORTER MFSC"/>
    <property type="match status" value="1"/>
</dbReference>
<dbReference type="PROSITE" id="PS50850">
    <property type="entry name" value="MFS"/>
    <property type="match status" value="1"/>
</dbReference>
<dbReference type="InterPro" id="IPR020846">
    <property type="entry name" value="MFS_dom"/>
</dbReference>
<evidence type="ECO:0000256" key="6">
    <source>
        <dbReference type="ARBA" id="ARBA00023136"/>
    </source>
</evidence>
<dbReference type="InterPro" id="IPR036259">
    <property type="entry name" value="MFS_trans_sf"/>
</dbReference>
<feature type="transmembrane region" description="Helical" evidence="8">
    <location>
        <begin position="409"/>
        <end position="425"/>
    </location>
</feature>
<sequence>MTSPTRTRPETGGKTKLALLVIAAAQLLIVMDGTIVTVGLPVIGTGLGIAEADLDWVLTSYALAFGGLLLAGGRAGDVFGRRRLFRAGLVVFLLASLLGGVAQSGGVLIAARVLQGVGGAIIAPAALSLLADTFPAGPRRNKALGVYGAMGGLGSVVGLLLGGALTEYLGWRWIMFVNVPIALLVLAGTFALVPGTRERGGIDLPGAATVTLALGSLVYAINRAGSDGLTDSLTLTFGAIALVLGIAFAAIQRGVRNPMLPATVLADRGRLGANLVMLLMGAGQLATFYFLTLYMQTVKDYAPMVTGLAYLPFAIGIGIGSGAVGPRLQARASARTVLATGMAVATAAMVWFSLLTPDQNPLITLLPAQLVAGIGLGIGFVAATIGGVQNVAPKDSGVASGLINTSQQIGGALGLAVLASIAVTTTQNQPAATAAREALTNGYTAGLLGAGAFYLAAVLAAVTLLRPRPAAQPPTRDQAPSTDHVGTAPSQRG</sequence>
<evidence type="ECO:0000256" key="4">
    <source>
        <dbReference type="ARBA" id="ARBA00022692"/>
    </source>
</evidence>
<feature type="transmembrane region" description="Helical" evidence="8">
    <location>
        <begin position="366"/>
        <end position="388"/>
    </location>
</feature>
<feature type="domain" description="Major facilitator superfamily (MFS) profile" evidence="9">
    <location>
        <begin position="18"/>
        <end position="469"/>
    </location>
</feature>
<feature type="transmembrane region" description="Helical" evidence="8">
    <location>
        <begin position="445"/>
        <end position="465"/>
    </location>
</feature>
<feature type="transmembrane region" description="Helical" evidence="8">
    <location>
        <begin position="171"/>
        <end position="192"/>
    </location>
</feature>
<gene>
    <name evidence="10" type="ORF">GCM10010411_78320</name>
</gene>
<dbReference type="RefSeq" id="WP_344547555.1">
    <property type="nucleotide sequence ID" value="NZ_BAAATD010000014.1"/>
</dbReference>
<protein>
    <submittedName>
        <fullName evidence="10">MFS transporter</fullName>
    </submittedName>
</protein>
<dbReference type="Proteomes" id="UP001501509">
    <property type="component" value="Unassembled WGS sequence"/>
</dbReference>
<feature type="transmembrane region" description="Helical" evidence="8">
    <location>
        <begin position="84"/>
        <end position="103"/>
    </location>
</feature>
<dbReference type="Pfam" id="PF07690">
    <property type="entry name" value="MFS_1"/>
    <property type="match status" value="1"/>
</dbReference>
<feature type="transmembrane region" description="Helical" evidence="8">
    <location>
        <begin position="233"/>
        <end position="251"/>
    </location>
</feature>
<dbReference type="EMBL" id="BAAATD010000014">
    <property type="protein sequence ID" value="GAA2629149.1"/>
    <property type="molecule type" value="Genomic_DNA"/>
</dbReference>
<evidence type="ECO:0000313" key="11">
    <source>
        <dbReference type="Proteomes" id="UP001501509"/>
    </source>
</evidence>
<keyword evidence="11" id="KW-1185">Reference proteome</keyword>
<evidence type="ECO:0000256" key="8">
    <source>
        <dbReference type="SAM" id="Phobius"/>
    </source>
</evidence>
<reference evidence="11" key="1">
    <citation type="journal article" date="2019" name="Int. J. Syst. Evol. Microbiol.">
        <title>The Global Catalogue of Microorganisms (GCM) 10K type strain sequencing project: providing services to taxonomists for standard genome sequencing and annotation.</title>
        <authorList>
            <consortium name="The Broad Institute Genomics Platform"/>
            <consortium name="The Broad Institute Genome Sequencing Center for Infectious Disease"/>
            <person name="Wu L."/>
            <person name="Ma J."/>
        </authorList>
    </citation>
    <scope>NUCLEOTIDE SEQUENCE [LARGE SCALE GENOMIC DNA]</scope>
    <source>
        <strain evidence="11">JCM 6833</strain>
    </source>
</reference>
<feature type="transmembrane region" description="Helical" evidence="8">
    <location>
        <begin position="109"/>
        <end position="131"/>
    </location>
</feature>
<dbReference type="CDD" id="cd17321">
    <property type="entry name" value="MFS_MMR_MDR_like"/>
    <property type="match status" value="1"/>
</dbReference>
<keyword evidence="6 8" id="KW-0472">Membrane</keyword>
<dbReference type="Gene3D" id="1.20.1250.20">
    <property type="entry name" value="MFS general substrate transporter like domains"/>
    <property type="match status" value="1"/>
</dbReference>
<evidence type="ECO:0000313" key="10">
    <source>
        <dbReference type="EMBL" id="GAA2629149.1"/>
    </source>
</evidence>
<evidence type="ECO:0000256" key="2">
    <source>
        <dbReference type="ARBA" id="ARBA00022448"/>
    </source>
</evidence>
<name>A0ABP6D0C5_9ACTN</name>
<evidence type="ECO:0000256" key="1">
    <source>
        <dbReference type="ARBA" id="ARBA00004651"/>
    </source>
</evidence>
<accession>A0ABP6D0C5</accession>
<dbReference type="Gene3D" id="1.20.1720.10">
    <property type="entry name" value="Multidrug resistance protein D"/>
    <property type="match status" value="1"/>
</dbReference>
<keyword evidence="5 8" id="KW-1133">Transmembrane helix</keyword>
<feature type="transmembrane region" description="Helical" evidence="8">
    <location>
        <begin position="271"/>
        <end position="295"/>
    </location>
</feature>
<feature type="transmembrane region" description="Helical" evidence="8">
    <location>
        <begin position="143"/>
        <end position="165"/>
    </location>
</feature>
<feature type="transmembrane region" description="Helical" evidence="8">
    <location>
        <begin position="301"/>
        <end position="324"/>
    </location>
</feature>
<evidence type="ECO:0000256" key="7">
    <source>
        <dbReference type="SAM" id="MobiDB-lite"/>
    </source>
</evidence>
<dbReference type="SUPFAM" id="SSF103473">
    <property type="entry name" value="MFS general substrate transporter"/>
    <property type="match status" value="1"/>
</dbReference>
<dbReference type="InterPro" id="IPR011701">
    <property type="entry name" value="MFS"/>
</dbReference>
<comment type="subcellular location">
    <subcellularLocation>
        <location evidence="1">Cell membrane</location>
        <topology evidence="1">Multi-pass membrane protein</topology>
    </subcellularLocation>
</comment>
<keyword evidence="3" id="KW-1003">Cell membrane</keyword>
<evidence type="ECO:0000259" key="9">
    <source>
        <dbReference type="PROSITE" id="PS50850"/>
    </source>
</evidence>
<feature type="transmembrane region" description="Helical" evidence="8">
    <location>
        <begin position="56"/>
        <end position="72"/>
    </location>
</feature>
<evidence type="ECO:0000256" key="5">
    <source>
        <dbReference type="ARBA" id="ARBA00022989"/>
    </source>
</evidence>
<feature type="transmembrane region" description="Helical" evidence="8">
    <location>
        <begin position="20"/>
        <end position="44"/>
    </location>
</feature>
<keyword evidence="2" id="KW-0813">Transport</keyword>
<dbReference type="PANTHER" id="PTHR42718:SF46">
    <property type="entry name" value="BLR6921 PROTEIN"/>
    <property type="match status" value="1"/>
</dbReference>
<proteinExistence type="predicted"/>
<feature type="transmembrane region" description="Helical" evidence="8">
    <location>
        <begin position="336"/>
        <end position="354"/>
    </location>
</feature>